<gene>
    <name evidence="12" type="ORF">ETSY2_49935</name>
</gene>
<dbReference type="CDD" id="cd08195">
    <property type="entry name" value="DHQS"/>
    <property type="match status" value="1"/>
</dbReference>
<organism evidence="12 13">
    <name type="scientific">Candidatus Entotheonella gemina</name>
    <dbReference type="NCBI Taxonomy" id="1429439"/>
    <lineage>
        <taxon>Bacteria</taxon>
        <taxon>Pseudomonadati</taxon>
        <taxon>Nitrospinota/Tectimicrobiota group</taxon>
        <taxon>Candidatus Tectimicrobiota</taxon>
        <taxon>Candidatus Entotheonellia</taxon>
        <taxon>Candidatus Entotheonellales</taxon>
        <taxon>Candidatus Entotheonellaceae</taxon>
        <taxon>Candidatus Entotheonella</taxon>
    </lineage>
</organism>
<dbReference type="GO" id="GO:0008652">
    <property type="term" value="P:amino acid biosynthetic process"/>
    <property type="evidence" value="ECO:0007669"/>
    <property type="project" value="UniProtKB-KW"/>
</dbReference>
<keyword evidence="7" id="KW-0862">Zinc</keyword>
<keyword evidence="5" id="KW-0479">Metal-binding</keyword>
<evidence type="ECO:0000256" key="9">
    <source>
        <dbReference type="ARBA" id="ARBA00023141"/>
    </source>
</evidence>
<dbReference type="Gene3D" id="3.40.50.1970">
    <property type="match status" value="1"/>
</dbReference>
<evidence type="ECO:0000313" key="13">
    <source>
        <dbReference type="Proteomes" id="UP000019140"/>
    </source>
</evidence>
<evidence type="ECO:0000256" key="6">
    <source>
        <dbReference type="ARBA" id="ARBA00022741"/>
    </source>
</evidence>
<keyword evidence="4" id="KW-0028">Amino-acid biosynthesis</keyword>
<dbReference type="InterPro" id="IPR050071">
    <property type="entry name" value="Dehydroquinate_synthase"/>
</dbReference>
<proteinExistence type="predicted"/>
<dbReference type="AlphaFoldDB" id="W4L8E8"/>
<keyword evidence="8" id="KW-0520">NAD</keyword>
<evidence type="ECO:0000256" key="3">
    <source>
        <dbReference type="ARBA" id="ARBA00001947"/>
    </source>
</evidence>
<dbReference type="Proteomes" id="UP000019140">
    <property type="component" value="Unassembled WGS sequence"/>
</dbReference>
<dbReference type="InterPro" id="IPR030960">
    <property type="entry name" value="DHQS/DOIS_N"/>
</dbReference>
<dbReference type="SUPFAM" id="SSF56796">
    <property type="entry name" value="Dehydroquinate synthase-like"/>
    <property type="match status" value="1"/>
</dbReference>
<evidence type="ECO:0000313" key="12">
    <source>
        <dbReference type="EMBL" id="ETW94343.1"/>
    </source>
</evidence>
<comment type="cofactor">
    <cofactor evidence="1">
        <name>NAD(+)</name>
        <dbReference type="ChEBI" id="CHEBI:57540"/>
    </cofactor>
</comment>
<sequence>MSMSSPHKIAVRTPTENYDIHVGQDVLKPFGHHLAELLPGRKAFLVSHPTLLEWYGPTVTDALQQGGFTTETYAIPEGETSKNLQTAADLYTHLAKCGADRRSVLCAFGGGVVGDLTGFAAATYMRGIPFVQIPTTLLAMVDSSIGGKTGVNHEFGKNMIGSFYPPRAVCTDITLLRSLPEREYRCG</sequence>
<feature type="domain" description="3-dehydroquinate synthase N-terminal" evidence="11">
    <location>
        <begin position="73"/>
        <end position="185"/>
    </location>
</feature>
<accession>W4L8E8</accession>
<reference evidence="12 13" key="1">
    <citation type="journal article" date="2014" name="Nature">
        <title>An environmental bacterial taxon with a large and distinct metabolic repertoire.</title>
        <authorList>
            <person name="Wilson M.C."/>
            <person name="Mori T."/>
            <person name="Ruckert C."/>
            <person name="Uria A.R."/>
            <person name="Helf M.J."/>
            <person name="Takada K."/>
            <person name="Gernert C."/>
            <person name="Steffens U.A."/>
            <person name="Heycke N."/>
            <person name="Schmitt S."/>
            <person name="Rinke C."/>
            <person name="Helfrich E.J."/>
            <person name="Brachmann A.O."/>
            <person name="Gurgui C."/>
            <person name="Wakimoto T."/>
            <person name="Kracht M."/>
            <person name="Crusemann M."/>
            <person name="Hentschel U."/>
            <person name="Abe I."/>
            <person name="Matsunaga S."/>
            <person name="Kalinowski J."/>
            <person name="Takeyama H."/>
            <person name="Piel J."/>
        </authorList>
    </citation>
    <scope>NUCLEOTIDE SEQUENCE [LARGE SCALE GENOMIC DNA]</scope>
    <source>
        <strain evidence="13">TSY2</strain>
    </source>
</reference>
<evidence type="ECO:0000256" key="5">
    <source>
        <dbReference type="ARBA" id="ARBA00022723"/>
    </source>
</evidence>
<dbReference type="FunFam" id="3.40.50.1970:FF:000007">
    <property type="entry name" value="Pentafunctional AROM polypeptide"/>
    <property type="match status" value="1"/>
</dbReference>
<dbReference type="HOGENOM" id="CLU_001201_4_1_7"/>
<keyword evidence="6" id="KW-0547">Nucleotide-binding</keyword>
<keyword evidence="13" id="KW-1185">Reference proteome</keyword>
<dbReference type="PANTHER" id="PTHR43622:SF7">
    <property type="entry name" value="3-DEHYDROQUINATE SYNTHASE, CHLOROPLASTIC"/>
    <property type="match status" value="1"/>
</dbReference>
<dbReference type="GO" id="GO:0003856">
    <property type="term" value="F:3-dehydroquinate synthase activity"/>
    <property type="evidence" value="ECO:0007669"/>
    <property type="project" value="TreeGrafter"/>
</dbReference>
<comment type="cofactor">
    <cofactor evidence="3">
        <name>Zn(2+)</name>
        <dbReference type="ChEBI" id="CHEBI:29105"/>
    </cofactor>
</comment>
<evidence type="ECO:0000256" key="2">
    <source>
        <dbReference type="ARBA" id="ARBA00001941"/>
    </source>
</evidence>
<evidence type="ECO:0000256" key="7">
    <source>
        <dbReference type="ARBA" id="ARBA00022833"/>
    </source>
</evidence>
<comment type="caution">
    <text evidence="12">The sequence shown here is derived from an EMBL/GenBank/DDBJ whole genome shotgun (WGS) entry which is preliminary data.</text>
</comment>
<dbReference type="EMBL" id="AZHX01002482">
    <property type="protein sequence ID" value="ETW94343.1"/>
    <property type="molecule type" value="Genomic_DNA"/>
</dbReference>
<dbReference type="Pfam" id="PF01761">
    <property type="entry name" value="DHQ_synthase"/>
    <property type="match status" value="1"/>
</dbReference>
<keyword evidence="9" id="KW-0057">Aromatic amino acid biosynthesis</keyword>
<evidence type="ECO:0000256" key="8">
    <source>
        <dbReference type="ARBA" id="ARBA00023027"/>
    </source>
</evidence>
<dbReference type="PANTHER" id="PTHR43622">
    <property type="entry name" value="3-DEHYDROQUINATE SYNTHASE"/>
    <property type="match status" value="1"/>
</dbReference>
<keyword evidence="10" id="KW-0456">Lyase</keyword>
<dbReference type="GO" id="GO:0000166">
    <property type="term" value="F:nucleotide binding"/>
    <property type="evidence" value="ECO:0007669"/>
    <property type="project" value="UniProtKB-KW"/>
</dbReference>
<name>W4L8E8_9BACT</name>
<evidence type="ECO:0000256" key="4">
    <source>
        <dbReference type="ARBA" id="ARBA00022605"/>
    </source>
</evidence>
<protein>
    <recommendedName>
        <fullName evidence="11">3-dehydroquinate synthase N-terminal domain-containing protein</fullName>
    </recommendedName>
</protein>
<dbReference type="GO" id="GO:0009073">
    <property type="term" value="P:aromatic amino acid family biosynthetic process"/>
    <property type="evidence" value="ECO:0007669"/>
    <property type="project" value="UniProtKB-KW"/>
</dbReference>
<evidence type="ECO:0000256" key="1">
    <source>
        <dbReference type="ARBA" id="ARBA00001911"/>
    </source>
</evidence>
<dbReference type="GO" id="GO:0046872">
    <property type="term" value="F:metal ion binding"/>
    <property type="evidence" value="ECO:0007669"/>
    <property type="project" value="UniProtKB-KW"/>
</dbReference>
<comment type="cofactor">
    <cofactor evidence="2">
        <name>Co(2+)</name>
        <dbReference type="ChEBI" id="CHEBI:48828"/>
    </cofactor>
</comment>
<evidence type="ECO:0000256" key="10">
    <source>
        <dbReference type="ARBA" id="ARBA00023239"/>
    </source>
</evidence>
<feature type="non-terminal residue" evidence="12">
    <location>
        <position position="187"/>
    </location>
</feature>
<evidence type="ECO:0000259" key="11">
    <source>
        <dbReference type="Pfam" id="PF01761"/>
    </source>
</evidence>